<dbReference type="EMBL" id="CP069027">
    <property type="protein sequence ID" value="QRC95714.1"/>
    <property type="molecule type" value="Genomic_DNA"/>
</dbReference>
<evidence type="ECO:0000313" key="2">
    <source>
        <dbReference type="Proteomes" id="UP000663193"/>
    </source>
</evidence>
<dbReference type="KEGG" id="pno:SNOG_15864"/>
<reference evidence="2" key="1">
    <citation type="journal article" date="2021" name="BMC Genomics">
        <title>Chromosome-level genome assembly and manually-curated proteome of model necrotroph Parastagonospora nodorum Sn15 reveals a genome-wide trove of candidate effector homologs, and redundancy of virulence-related functions within an accessory chromosome.</title>
        <authorList>
            <person name="Bertazzoni S."/>
            <person name="Jones D.A.B."/>
            <person name="Phan H.T."/>
            <person name="Tan K.-C."/>
            <person name="Hane J.K."/>
        </authorList>
    </citation>
    <scope>NUCLEOTIDE SEQUENCE [LARGE SCALE GENOMIC DNA]</scope>
    <source>
        <strain evidence="2">SN15 / ATCC MYA-4574 / FGSC 10173)</strain>
    </source>
</reference>
<sequence>MWFVNSEKVEEVWPLKPRDSVDLGWLKLCDGKRVLWEIADPKRPDSIFHNVLKEQNAYTVILPEWVRDPEAMARIPPRLKRIFGVTSTSTIDNNVYLLTLTLLSRLQNQRLTIATSQSFLQAIAFVTPELVRLLESKDPRAVFIIGWWFKMMADGDLWWVVPRAKIEGRTIRIWLEKEDGVFGLAQVLDDLVPERSMPQEQP</sequence>
<dbReference type="OMA" id="ECLAICM"/>
<dbReference type="RefSeq" id="XP_001806001.1">
    <property type="nucleotide sequence ID" value="XM_001805949.1"/>
</dbReference>
<organism evidence="1 2">
    <name type="scientific">Phaeosphaeria nodorum (strain SN15 / ATCC MYA-4574 / FGSC 10173)</name>
    <name type="common">Glume blotch fungus</name>
    <name type="synonym">Parastagonospora nodorum</name>
    <dbReference type="NCBI Taxonomy" id="321614"/>
    <lineage>
        <taxon>Eukaryota</taxon>
        <taxon>Fungi</taxon>
        <taxon>Dikarya</taxon>
        <taxon>Ascomycota</taxon>
        <taxon>Pezizomycotina</taxon>
        <taxon>Dothideomycetes</taxon>
        <taxon>Pleosporomycetidae</taxon>
        <taxon>Pleosporales</taxon>
        <taxon>Pleosporineae</taxon>
        <taxon>Phaeosphaeriaceae</taxon>
        <taxon>Parastagonospora</taxon>
    </lineage>
</organism>
<gene>
    <name evidence="1" type="ORF">JI435_158640</name>
</gene>
<dbReference type="OrthoDB" id="416217at2759"/>
<proteinExistence type="predicted"/>
<dbReference type="AlphaFoldDB" id="A0A7U2HZ41"/>
<dbReference type="Proteomes" id="UP000663193">
    <property type="component" value="Chromosome 5"/>
</dbReference>
<accession>A0A7U2HZ41</accession>
<evidence type="ECO:0000313" key="1">
    <source>
        <dbReference type="EMBL" id="QRC95714.1"/>
    </source>
</evidence>
<protein>
    <submittedName>
        <fullName evidence="1">Uncharacterized protein</fullName>
    </submittedName>
</protein>
<dbReference type="VEuPathDB" id="FungiDB:JI435_158640"/>
<name>A0A7U2HZ41_PHANO</name>
<keyword evidence="2" id="KW-1185">Reference proteome</keyword>